<name>Q5YX22_NOCFA</name>
<sequence length="170" mass="18906">MPRSREVTDSVVVAVDPQTAYARISDVTQMGRWSPENTGAALRDPGAPVRVGTRFVGSNVRRGFRWHTECVVTAAEPGRLFAFAVRKFGVRKPVLPVAIASWEYRFEPVEGGSRITETWYDDRAAWPDALTAVFDRLATGTPGFAVYQRGNIRRTLERLKTELEAEAHAG</sequence>
<dbReference type="STRING" id="247156.NFA_24220"/>
<evidence type="ECO:0000313" key="2">
    <source>
        <dbReference type="Proteomes" id="UP000006820"/>
    </source>
</evidence>
<dbReference type="eggNOG" id="COG3832">
    <property type="taxonomic scope" value="Bacteria"/>
</dbReference>
<proteinExistence type="predicted"/>
<dbReference type="KEGG" id="nfa:NFA_24220"/>
<dbReference type="Pfam" id="PF10604">
    <property type="entry name" value="Polyketide_cyc2"/>
    <property type="match status" value="1"/>
</dbReference>
<dbReference type="InterPro" id="IPR023393">
    <property type="entry name" value="START-like_dom_sf"/>
</dbReference>
<evidence type="ECO:0000313" key="1">
    <source>
        <dbReference type="EMBL" id="BAD57269.1"/>
    </source>
</evidence>
<gene>
    <name evidence="1" type="ordered locus">NFA_24220</name>
</gene>
<organism evidence="1 2">
    <name type="scientific">Nocardia farcinica (strain IFM 10152)</name>
    <dbReference type="NCBI Taxonomy" id="247156"/>
    <lineage>
        <taxon>Bacteria</taxon>
        <taxon>Bacillati</taxon>
        <taxon>Actinomycetota</taxon>
        <taxon>Actinomycetes</taxon>
        <taxon>Mycobacteriales</taxon>
        <taxon>Nocardiaceae</taxon>
        <taxon>Nocardia</taxon>
    </lineage>
</organism>
<evidence type="ECO:0008006" key="3">
    <source>
        <dbReference type="Google" id="ProtNLM"/>
    </source>
</evidence>
<dbReference type="OrthoDB" id="4618973at2"/>
<dbReference type="Gene3D" id="3.30.530.20">
    <property type="match status" value="1"/>
</dbReference>
<protein>
    <recommendedName>
        <fullName evidence="3">Polyketide cyclase / dehydrase and lipid transport</fullName>
    </recommendedName>
</protein>
<keyword evidence="2" id="KW-1185">Reference proteome</keyword>
<dbReference type="Proteomes" id="UP000006820">
    <property type="component" value="Chromosome"/>
</dbReference>
<reference evidence="1 2" key="1">
    <citation type="journal article" date="2004" name="Proc. Natl. Acad. Sci. U.S.A.">
        <title>The complete genomic sequence of Nocardia farcinica IFM 10152.</title>
        <authorList>
            <person name="Ishikawa J."/>
            <person name="Yamashita A."/>
            <person name="Mikami Y."/>
            <person name="Hoshino Y."/>
            <person name="Kurita H."/>
            <person name="Hotta K."/>
            <person name="Shiba T."/>
            <person name="Hattori M."/>
        </authorList>
    </citation>
    <scope>NUCLEOTIDE SEQUENCE [LARGE SCALE GENOMIC DNA]</scope>
    <source>
        <strain evidence="1 2">IFM 10152</strain>
    </source>
</reference>
<dbReference type="InterPro" id="IPR019587">
    <property type="entry name" value="Polyketide_cyclase/dehydratase"/>
</dbReference>
<dbReference type="RefSeq" id="WP_011208954.1">
    <property type="nucleotide sequence ID" value="NC_006361.1"/>
</dbReference>
<dbReference type="EMBL" id="AP006618">
    <property type="protein sequence ID" value="BAD57269.1"/>
    <property type="molecule type" value="Genomic_DNA"/>
</dbReference>
<dbReference type="AlphaFoldDB" id="Q5YX22"/>
<dbReference type="CDD" id="cd07812">
    <property type="entry name" value="SRPBCC"/>
    <property type="match status" value="1"/>
</dbReference>
<dbReference type="HOGENOM" id="CLU_106514_2_0_11"/>
<dbReference type="SUPFAM" id="SSF55961">
    <property type="entry name" value="Bet v1-like"/>
    <property type="match status" value="1"/>
</dbReference>
<accession>Q5YX22</accession>
<dbReference type="GeneID" id="61133172"/>